<evidence type="ECO:0000259" key="1">
    <source>
        <dbReference type="Pfam" id="PF13610"/>
    </source>
</evidence>
<dbReference type="Proteomes" id="UP000028480">
    <property type="component" value="Unassembled WGS sequence"/>
</dbReference>
<dbReference type="HOGENOM" id="CLU_067322_5_1_6"/>
<proteinExistence type="predicted"/>
<name>A0A077QD05_XENBV</name>
<dbReference type="AlphaFoldDB" id="A0A077QD05"/>
<dbReference type="InterPro" id="IPR032874">
    <property type="entry name" value="DDE_dom"/>
</dbReference>
<gene>
    <name evidence="2" type="ORF">XBI1_2810096</name>
</gene>
<evidence type="ECO:0000313" key="2">
    <source>
        <dbReference type="EMBL" id="CDH34017.1"/>
    </source>
</evidence>
<dbReference type="EMBL" id="CBTB010000203">
    <property type="protein sequence ID" value="CDH34017.1"/>
    <property type="molecule type" value="Genomic_DNA"/>
</dbReference>
<evidence type="ECO:0000313" key="3">
    <source>
        <dbReference type="Proteomes" id="UP000028480"/>
    </source>
</evidence>
<comment type="caution">
    <text evidence="2">The sequence shown here is derived from an EMBL/GenBank/DDBJ whole genome shotgun (WGS) entry which is preliminary data.</text>
</comment>
<dbReference type="InterPro" id="IPR052183">
    <property type="entry name" value="IS_Transposase"/>
</dbReference>
<reference evidence="2" key="1">
    <citation type="submission" date="2013-07" db="EMBL/GenBank/DDBJ databases">
        <title>Sub-species coevolution in mutualistic symbiosis.</title>
        <authorList>
            <person name="Murfin K."/>
            <person name="Klassen J."/>
            <person name="Lee M."/>
            <person name="Forst S."/>
            <person name="Stock P."/>
            <person name="Goodrich-Blair H."/>
        </authorList>
    </citation>
    <scope>NUCLEOTIDE SEQUENCE [LARGE SCALE GENOMIC DNA]</scope>
    <source>
        <strain evidence="2">Intermedium</strain>
    </source>
</reference>
<feature type="domain" description="DDE" evidence="1">
    <location>
        <begin position="46"/>
        <end position="70"/>
    </location>
</feature>
<dbReference type="Pfam" id="PF13610">
    <property type="entry name" value="DDE_Tnp_IS240"/>
    <property type="match status" value="1"/>
</dbReference>
<dbReference type="PANTHER" id="PTHR35528">
    <property type="entry name" value="BLL1675 PROTEIN"/>
    <property type="match status" value="1"/>
</dbReference>
<sequence>MSLRNLEEMMAERGIEGDHATIHRWMLRLVSLLGKAFRPRKKPIGSRWRMDETYIKVKGQWKYLYRAADTDSPPRCNGSPAFFP</sequence>
<protein>
    <submittedName>
        <fullName evidence="2">Transposase</fullName>
    </submittedName>
</protein>
<accession>A0A077QD05</accession>
<organism evidence="2 3">
    <name type="scientific">Xenorhabdus bovienii str. Intermedium</name>
    <dbReference type="NCBI Taxonomy" id="1379677"/>
    <lineage>
        <taxon>Bacteria</taxon>
        <taxon>Pseudomonadati</taxon>
        <taxon>Pseudomonadota</taxon>
        <taxon>Gammaproteobacteria</taxon>
        <taxon>Enterobacterales</taxon>
        <taxon>Morganellaceae</taxon>
        <taxon>Xenorhabdus</taxon>
    </lineage>
</organism>
<dbReference type="PANTHER" id="PTHR35528:SF3">
    <property type="entry name" value="BLL1675 PROTEIN"/>
    <property type="match status" value="1"/>
</dbReference>